<feature type="region of interest" description="Disordered" evidence="1">
    <location>
        <begin position="29"/>
        <end position="60"/>
    </location>
</feature>
<sequence length="82" mass="8262">MAGIKVYCTNLPKQVQGIKTARLSALSSLQPLPSTSRPGLGFKSRGGTAGRTTGGPAPASEALQDWTGCFGASFGLAQPLGA</sequence>
<evidence type="ECO:0000313" key="3">
    <source>
        <dbReference type="Proteomes" id="UP001556367"/>
    </source>
</evidence>
<proteinExistence type="predicted"/>
<protein>
    <submittedName>
        <fullName evidence="2">Uncharacterized protein</fullName>
    </submittedName>
</protein>
<dbReference type="Proteomes" id="UP001556367">
    <property type="component" value="Unassembled WGS sequence"/>
</dbReference>
<gene>
    <name evidence="2" type="ORF">HGRIS_006832</name>
</gene>
<accession>A0ABR3JA58</accession>
<dbReference type="EMBL" id="JASNQZ010000010">
    <property type="protein sequence ID" value="KAL0952576.1"/>
    <property type="molecule type" value="Genomic_DNA"/>
</dbReference>
<organism evidence="2 3">
    <name type="scientific">Hohenbuehelia grisea</name>
    <dbReference type="NCBI Taxonomy" id="104357"/>
    <lineage>
        <taxon>Eukaryota</taxon>
        <taxon>Fungi</taxon>
        <taxon>Dikarya</taxon>
        <taxon>Basidiomycota</taxon>
        <taxon>Agaricomycotina</taxon>
        <taxon>Agaricomycetes</taxon>
        <taxon>Agaricomycetidae</taxon>
        <taxon>Agaricales</taxon>
        <taxon>Pleurotineae</taxon>
        <taxon>Pleurotaceae</taxon>
        <taxon>Hohenbuehelia</taxon>
    </lineage>
</organism>
<keyword evidence="3" id="KW-1185">Reference proteome</keyword>
<reference evidence="3" key="1">
    <citation type="submission" date="2024-06" db="EMBL/GenBank/DDBJ databases">
        <title>Multi-omics analyses provide insights into the biosynthesis of the anticancer antibiotic pleurotin in Hohenbuehelia grisea.</title>
        <authorList>
            <person name="Weaver J.A."/>
            <person name="Alberti F."/>
        </authorList>
    </citation>
    <scope>NUCLEOTIDE SEQUENCE [LARGE SCALE GENOMIC DNA]</scope>
    <source>
        <strain evidence="3">T-177</strain>
    </source>
</reference>
<evidence type="ECO:0000313" key="2">
    <source>
        <dbReference type="EMBL" id="KAL0952576.1"/>
    </source>
</evidence>
<comment type="caution">
    <text evidence="2">The sequence shown here is derived from an EMBL/GenBank/DDBJ whole genome shotgun (WGS) entry which is preliminary data.</text>
</comment>
<feature type="compositionally biased region" description="Low complexity" evidence="1">
    <location>
        <begin position="29"/>
        <end position="38"/>
    </location>
</feature>
<name>A0ABR3JA58_9AGAR</name>
<evidence type="ECO:0000256" key="1">
    <source>
        <dbReference type="SAM" id="MobiDB-lite"/>
    </source>
</evidence>